<evidence type="ECO:0000256" key="5">
    <source>
        <dbReference type="ARBA" id="ARBA00022723"/>
    </source>
</evidence>
<keyword evidence="12" id="KW-1185">Reference proteome</keyword>
<gene>
    <name evidence="11" type="ORF">B0I35DRAFT_401070</name>
</gene>
<dbReference type="CDD" id="cd11041">
    <property type="entry name" value="CYP503A1-like"/>
    <property type="match status" value="1"/>
</dbReference>
<evidence type="ECO:0000256" key="6">
    <source>
        <dbReference type="ARBA" id="ARBA00023002"/>
    </source>
</evidence>
<dbReference type="Proteomes" id="UP000813444">
    <property type="component" value="Unassembled WGS sequence"/>
</dbReference>
<evidence type="ECO:0000256" key="1">
    <source>
        <dbReference type="ARBA" id="ARBA00001971"/>
    </source>
</evidence>
<dbReference type="AlphaFoldDB" id="A0A8K0SJ51"/>
<evidence type="ECO:0000313" key="12">
    <source>
        <dbReference type="Proteomes" id="UP000813444"/>
    </source>
</evidence>
<dbReference type="PANTHER" id="PTHR46206">
    <property type="entry name" value="CYTOCHROME P450"/>
    <property type="match status" value="1"/>
</dbReference>
<keyword evidence="6 10" id="KW-0560">Oxidoreductase</keyword>
<keyword evidence="5 9" id="KW-0479">Metal-binding</keyword>
<dbReference type="InterPro" id="IPR036396">
    <property type="entry name" value="Cyt_P450_sf"/>
</dbReference>
<protein>
    <submittedName>
        <fullName evidence="11">Ent-kaurene oxidase</fullName>
    </submittedName>
</protein>
<name>A0A8K0SJ51_9HYPO</name>
<dbReference type="Gene3D" id="1.10.630.10">
    <property type="entry name" value="Cytochrome P450"/>
    <property type="match status" value="1"/>
</dbReference>
<reference evidence="11" key="1">
    <citation type="journal article" date="2021" name="Nat. Commun.">
        <title>Genetic determinants of endophytism in the Arabidopsis root mycobiome.</title>
        <authorList>
            <person name="Mesny F."/>
            <person name="Miyauchi S."/>
            <person name="Thiergart T."/>
            <person name="Pickel B."/>
            <person name="Atanasova L."/>
            <person name="Karlsson M."/>
            <person name="Huettel B."/>
            <person name="Barry K.W."/>
            <person name="Haridas S."/>
            <person name="Chen C."/>
            <person name="Bauer D."/>
            <person name="Andreopoulos W."/>
            <person name="Pangilinan J."/>
            <person name="LaButti K."/>
            <person name="Riley R."/>
            <person name="Lipzen A."/>
            <person name="Clum A."/>
            <person name="Drula E."/>
            <person name="Henrissat B."/>
            <person name="Kohler A."/>
            <person name="Grigoriev I.V."/>
            <person name="Martin F.M."/>
            <person name="Hacquard S."/>
        </authorList>
    </citation>
    <scope>NUCLEOTIDE SEQUENCE</scope>
    <source>
        <strain evidence="11">MPI-CAGE-CH-0235</strain>
    </source>
</reference>
<dbReference type="GO" id="GO:0016705">
    <property type="term" value="F:oxidoreductase activity, acting on paired donors, with incorporation or reduction of molecular oxygen"/>
    <property type="evidence" value="ECO:0007669"/>
    <property type="project" value="InterPro"/>
</dbReference>
<evidence type="ECO:0000313" key="11">
    <source>
        <dbReference type="EMBL" id="KAH7304578.1"/>
    </source>
</evidence>
<evidence type="ECO:0000256" key="8">
    <source>
        <dbReference type="ARBA" id="ARBA00023033"/>
    </source>
</evidence>
<dbReference type="OrthoDB" id="1844152at2759"/>
<dbReference type="SUPFAM" id="SSF48264">
    <property type="entry name" value="Cytochrome P450"/>
    <property type="match status" value="1"/>
</dbReference>
<dbReference type="GO" id="GO:0004497">
    <property type="term" value="F:monooxygenase activity"/>
    <property type="evidence" value="ECO:0007669"/>
    <property type="project" value="UniProtKB-KW"/>
</dbReference>
<dbReference type="Pfam" id="PF00067">
    <property type="entry name" value="p450"/>
    <property type="match status" value="1"/>
</dbReference>
<dbReference type="PANTHER" id="PTHR46206:SF2">
    <property type="entry name" value="CYTOCHROME P450 MONOOXYGENASE AUSG-RELATED"/>
    <property type="match status" value="1"/>
</dbReference>
<comment type="cofactor">
    <cofactor evidence="1 9">
        <name>heme</name>
        <dbReference type="ChEBI" id="CHEBI:30413"/>
    </cofactor>
</comment>
<evidence type="ECO:0000256" key="7">
    <source>
        <dbReference type="ARBA" id="ARBA00023004"/>
    </source>
</evidence>
<evidence type="ECO:0000256" key="3">
    <source>
        <dbReference type="ARBA" id="ARBA00010617"/>
    </source>
</evidence>
<accession>A0A8K0SJ51</accession>
<dbReference type="PRINTS" id="PR00465">
    <property type="entry name" value="EP450IV"/>
</dbReference>
<evidence type="ECO:0000256" key="2">
    <source>
        <dbReference type="ARBA" id="ARBA00004685"/>
    </source>
</evidence>
<dbReference type="EMBL" id="JAGPNK010000022">
    <property type="protein sequence ID" value="KAH7304578.1"/>
    <property type="molecule type" value="Genomic_DNA"/>
</dbReference>
<comment type="caution">
    <text evidence="11">The sequence shown here is derived from an EMBL/GenBank/DDBJ whole genome shotgun (WGS) entry which is preliminary data.</text>
</comment>
<evidence type="ECO:0000256" key="9">
    <source>
        <dbReference type="PIRSR" id="PIRSR602403-1"/>
    </source>
</evidence>
<keyword evidence="8 10" id="KW-0503">Monooxygenase</keyword>
<keyword evidence="7 9" id="KW-0408">Iron</keyword>
<dbReference type="InterPro" id="IPR017972">
    <property type="entry name" value="Cyt_P450_CS"/>
</dbReference>
<sequence length="534" mass="59991">MNPTTWQSALQSALPKPATDAGILSQGLDTPQVMGLTLCAVAVVAYLLKTTNSDSKKFPVANPPKPFDLVGTALREDFERNAGEHIEKGLRLFPGKPFKIAADFGEATILPHSWAHDIRNEPKLSFMKVVHQDFHADFPAFKPFASGTSDDALLQSVARNQLTKHLNKVTMPLSAEANFALDLTYGAPTVWKEFQLKDTLLDIIARLSSCVFLGAKLCRNEAWLHITKTYTTNAFLASEELRMYPIWLRGIMHRFSPRCRLTLETIVQAREIVSQVIEERRALTMQGKYTPSNTDAIDWFEEAAAGRPYDPTLCQMILSTAAIHTTTDLANETLLRLAQHPELVNEVRQELIQVLSKDGWKKTSLYNMKLLDACLNESQRLRCAPTWPLASMMRMATGDVRLPDGSVLQKGEWTFVSSAGMSDPAFYEDPDKFDPYRFIRLREEPGKENQAHLVSTSPYHLGFGHGKHSCPGRFFAANELKVLLCHVIMKYDFMLPEGYVPTACKTGYQVQSDPQARILLRARQPEIDIDSLFD</sequence>
<keyword evidence="4 9" id="KW-0349">Heme</keyword>
<evidence type="ECO:0000256" key="10">
    <source>
        <dbReference type="RuleBase" id="RU000461"/>
    </source>
</evidence>
<proteinExistence type="inferred from homology"/>
<organism evidence="11 12">
    <name type="scientific">Stachybotrys elegans</name>
    <dbReference type="NCBI Taxonomy" id="80388"/>
    <lineage>
        <taxon>Eukaryota</taxon>
        <taxon>Fungi</taxon>
        <taxon>Dikarya</taxon>
        <taxon>Ascomycota</taxon>
        <taxon>Pezizomycotina</taxon>
        <taxon>Sordariomycetes</taxon>
        <taxon>Hypocreomycetidae</taxon>
        <taxon>Hypocreales</taxon>
        <taxon>Stachybotryaceae</taxon>
        <taxon>Stachybotrys</taxon>
    </lineage>
</organism>
<dbReference type="GO" id="GO:0005506">
    <property type="term" value="F:iron ion binding"/>
    <property type="evidence" value="ECO:0007669"/>
    <property type="project" value="InterPro"/>
</dbReference>
<dbReference type="InterPro" id="IPR002403">
    <property type="entry name" value="Cyt_P450_E_grp-IV"/>
</dbReference>
<dbReference type="InterPro" id="IPR001128">
    <property type="entry name" value="Cyt_P450"/>
</dbReference>
<feature type="binding site" description="axial binding residue" evidence="9">
    <location>
        <position position="470"/>
    </location>
    <ligand>
        <name>heme</name>
        <dbReference type="ChEBI" id="CHEBI:30413"/>
    </ligand>
    <ligandPart>
        <name>Fe</name>
        <dbReference type="ChEBI" id="CHEBI:18248"/>
    </ligandPart>
</feature>
<comment type="pathway">
    <text evidence="2">Mycotoxin biosynthesis.</text>
</comment>
<dbReference type="PROSITE" id="PS00086">
    <property type="entry name" value="CYTOCHROME_P450"/>
    <property type="match status" value="1"/>
</dbReference>
<comment type="similarity">
    <text evidence="3 10">Belongs to the cytochrome P450 family.</text>
</comment>
<evidence type="ECO:0000256" key="4">
    <source>
        <dbReference type="ARBA" id="ARBA00022617"/>
    </source>
</evidence>
<dbReference type="GO" id="GO:0020037">
    <property type="term" value="F:heme binding"/>
    <property type="evidence" value="ECO:0007669"/>
    <property type="project" value="InterPro"/>
</dbReference>